<evidence type="ECO:0000256" key="3">
    <source>
        <dbReference type="ARBA" id="ARBA00022989"/>
    </source>
</evidence>
<dbReference type="GO" id="GO:0070941">
    <property type="term" value="P:eisosome assembly"/>
    <property type="evidence" value="ECO:0007669"/>
    <property type="project" value="TreeGrafter"/>
</dbReference>
<dbReference type="InterPro" id="IPR008253">
    <property type="entry name" value="Marvel"/>
</dbReference>
<dbReference type="AlphaFoldDB" id="A0AA40CP19"/>
<feature type="transmembrane region" description="Helical" evidence="5">
    <location>
        <begin position="153"/>
        <end position="171"/>
    </location>
</feature>
<sequence>MLAGVAIGLRVFQLIFAIAILGLAVTLVKAQVYGNAPTTTKYSTFTGGFGTFAAVVGALGLFLESIPDLLNIALDALSAVFFLAGGIAWAIGFQGIICKSDASEENARKMIENPLMNMGKNGQRYGWWDAGNSDDEREKILLSSCQKGFSDEILQFIACGIGLGLIGVGYVRMRRGGLSASYV</sequence>
<evidence type="ECO:0000256" key="4">
    <source>
        <dbReference type="ARBA" id="ARBA00023136"/>
    </source>
</evidence>
<keyword evidence="8" id="KW-1185">Reference proteome</keyword>
<dbReference type="PANTHER" id="PTHR28165:SF2">
    <property type="entry name" value="MARVEL DOMAIN-CONTAINING PROTEIN"/>
    <property type="match status" value="1"/>
</dbReference>
<dbReference type="GO" id="GO:0072659">
    <property type="term" value="P:protein localization to plasma membrane"/>
    <property type="evidence" value="ECO:0007669"/>
    <property type="project" value="TreeGrafter"/>
</dbReference>
<evidence type="ECO:0000313" key="8">
    <source>
        <dbReference type="Proteomes" id="UP001174936"/>
    </source>
</evidence>
<comment type="subcellular location">
    <subcellularLocation>
        <location evidence="1">Membrane</location>
        <topology evidence="1">Multi-pass membrane protein</topology>
    </subcellularLocation>
</comment>
<evidence type="ECO:0000259" key="6">
    <source>
        <dbReference type="Pfam" id="PF01284"/>
    </source>
</evidence>
<dbReference type="InterPro" id="IPR052649">
    <property type="entry name" value="NCE102-like"/>
</dbReference>
<feature type="domain" description="MARVEL" evidence="6">
    <location>
        <begin position="6"/>
        <end position="103"/>
    </location>
</feature>
<feature type="transmembrane region" description="Helical" evidence="5">
    <location>
        <begin position="69"/>
        <end position="91"/>
    </location>
</feature>
<organism evidence="7 8">
    <name type="scientific">Cercophora newfieldiana</name>
    <dbReference type="NCBI Taxonomy" id="92897"/>
    <lineage>
        <taxon>Eukaryota</taxon>
        <taxon>Fungi</taxon>
        <taxon>Dikarya</taxon>
        <taxon>Ascomycota</taxon>
        <taxon>Pezizomycotina</taxon>
        <taxon>Sordariomycetes</taxon>
        <taxon>Sordariomycetidae</taxon>
        <taxon>Sordariales</taxon>
        <taxon>Lasiosphaeriaceae</taxon>
        <taxon>Cercophora</taxon>
    </lineage>
</organism>
<feature type="transmembrane region" description="Helical" evidence="5">
    <location>
        <begin position="7"/>
        <end position="30"/>
    </location>
</feature>
<dbReference type="GO" id="GO:0005886">
    <property type="term" value="C:plasma membrane"/>
    <property type="evidence" value="ECO:0007669"/>
    <property type="project" value="TreeGrafter"/>
</dbReference>
<dbReference type="Proteomes" id="UP001174936">
    <property type="component" value="Unassembled WGS sequence"/>
</dbReference>
<keyword evidence="2 5" id="KW-0812">Transmembrane</keyword>
<keyword evidence="4 5" id="KW-0472">Membrane</keyword>
<reference evidence="7" key="1">
    <citation type="submission" date="2023-06" db="EMBL/GenBank/DDBJ databases">
        <title>Genome-scale phylogeny and comparative genomics of the fungal order Sordariales.</title>
        <authorList>
            <consortium name="Lawrence Berkeley National Laboratory"/>
            <person name="Hensen N."/>
            <person name="Bonometti L."/>
            <person name="Westerberg I."/>
            <person name="Brannstrom I.O."/>
            <person name="Guillou S."/>
            <person name="Cros-Aarteil S."/>
            <person name="Calhoun S."/>
            <person name="Haridas S."/>
            <person name="Kuo A."/>
            <person name="Mondo S."/>
            <person name="Pangilinan J."/>
            <person name="Riley R."/>
            <person name="Labutti K."/>
            <person name="Andreopoulos B."/>
            <person name="Lipzen A."/>
            <person name="Chen C."/>
            <person name="Yanf M."/>
            <person name="Daum C."/>
            <person name="Ng V."/>
            <person name="Clum A."/>
            <person name="Steindorff A."/>
            <person name="Ohm R."/>
            <person name="Martin F."/>
            <person name="Silar P."/>
            <person name="Natvig D."/>
            <person name="Lalanne C."/>
            <person name="Gautier V."/>
            <person name="Ament-Velasquez S.L."/>
            <person name="Kruys A."/>
            <person name="Hutchinson M.I."/>
            <person name="Powell A.J."/>
            <person name="Barry K."/>
            <person name="Miller A.N."/>
            <person name="Grigoriev I.V."/>
            <person name="Debuchy R."/>
            <person name="Gladieux P."/>
            <person name="Thoren M.H."/>
            <person name="Johannesson H."/>
        </authorList>
    </citation>
    <scope>NUCLEOTIDE SEQUENCE</scope>
    <source>
        <strain evidence="7">SMH2532-1</strain>
    </source>
</reference>
<evidence type="ECO:0000256" key="1">
    <source>
        <dbReference type="ARBA" id="ARBA00004141"/>
    </source>
</evidence>
<feature type="transmembrane region" description="Helical" evidence="5">
    <location>
        <begin position="42"/>
        <end position="62"/>
    </location>
</feature>
<keyword evidence="3 5" id="KW-1133">Transmembrane helix</keyword>
<dbReference type="GO" id="GO:0032126">
    <property type="term" value="C:eisosome"/>
    <property type="evidence" value="ECO:0007669"/>
    <property type="project" value="TreeGrafter"/>
</dbReference>
<evidence type="ECO:0000256" key="2">
    <source>
        <dbReference type="ARBA" id="ARBA00022692"/>
    </source>
</evidence>
<protein>
    <submittedName>
        <fullName evidence="7">Marvel domain-containing protein</fullName>
    </submittedName>
</protein>
<comment type="caution">
    <text evidence="7">The sequence shown here is derived from an EMBL/GenBank/DDBJ whole genome shotgun (WGS) entry which is preliminary data.</text>
</comment>
<name>A0AA40CP19_9PEZI</name>
<dbReference type="PANTHER" id="PTHR28165">
    <property type="entry name" value="NON-CLASSICAL EXPORT PROTEIN 2-RELATED"/>
    <property type="match status" value="1"/>
</dbReference>
<dbReference type="EMBL" id="JAULSV010000004">
    <property type="protein sequence ID" value="KAK0645472.1"/>
    <property type="molecule type" value="Genomic_DNA"/>
</dbReference>
<evidence type="ECO:0000256" key="5">
    <source>
        <dbReference type="SAM" id="Phobius"/>
    </source>
</evidence>
<accession>A0AA40CP19</accession>
<proteinExistence type="predicted"/>
<dbReference type="Pfam" id="PF01284">
    <property type="entry name" value="MARVEL"/>
    <property type="match status" value="1"/>
</dbReference>
<evidence type="ECO:0000313" key="7">
    <source>
        <dbReference type="EMBL" id="KAK0645472.1"/>
    </source>
</evidence>
<gene>
    <name evidence="7" type="ORF">B0T16DRAFT_390080</name>
</gene>